<keyword evidence="9" id="KW-1185">Reference proteome</keyword>
<evidence type="ECO:0000259" key="7">
    <source>
        <dbReference type="Pfam" id="PF10150"/>
    </source>
</evidence>
<dbReference type="PANTHER" id="PTHR30001:SF0">
    <property type="entry name" value="RIBONUCLEASE G"/>
    <property type="match status" value="1"/>
</dbReference>
<feature type="region of interest" description="Disordered" evidence="6">
    <location>
        <begin position="539"/>
        <end position="577"/>
    </location>
</feature>
<dbReference type="GO" id="GO:0046872">
    <property type="term" value="F:metal ion binding"/>
    <property type="evidence" value="ECO:0007669"/>
    <property type="project" value="UniProtKB-KW"/>
</dbReference>
<evidence type="ECO:0000256" key="3">
    <source>
        <dbReference type="ARBA" id="ARBA00022801"/>
    </source>
</evidence>
<comment type="caution">
    <text evidence="8">The sequence shown here is derived from an EMBL/GenBank/DDBJ whole genome shotgun (WGS) entry which is preliminary data.</text>
</comment>
<feature type="domain" description="RNA-binding protein AU-1/Ribonuclease E/G" evidence="7">
    <location>
        <begin position="144"/>
        <end position="412"/>
    </location>
</feature>
<dbReference type="EMBL" id="QGGB01000006">
    <property type="protein sequence ID" value="PWN06622.1"/>
    <property type="molecule type" value="Genomic_DNA"/>
</dbReference>
<protein>
    <submittedName>
        <fullName evidence="8">Ribonuclease E/G</fullName>
    </submittedName>
</protein>
<dbReference type="Pfam" id="PF10150">
    <property type="entry name" value="RNase_E_G"/>
    <property type="match status" value="1"/>
</dbReference>
<feature type="compositionally biased region" description="Basic and acidic residues" evidence="6">
    <location>
        <begin position="552"/>
        <end position="563"/>
    </location>
</feature>
<accession>A0A316TVS0</accession>
<comment type="cofactor">
    <cofactor evidence="1">
        <name>Mg(2+)</name>
        <dbReference type="ChEBI" id="CHEBI:18420"/>
    </cofactor>
</comment>
<evidence type="ECO:0000256" key="4">
    <source>
        <dbReference type="ARBA" id="ARBA00022842"/>
    </source>
</evidence>
<dbReference type="Proteomes" id="UP000245533">
    <property type="component" value="Unassembled WGS sequence"/>
</dbReference>
<dbReference type="AlphaFoldDB" id="A0A316TVS0"/>
<dbReference type="GO" id="GO:0016787">
    <property type="term" value="F:hydrolase activity"/>
    <property type="evidence" value="ECO:0007669"/>
    <property type="project" value="UniProtKB-KW"/>
</dbReference>
<evidence type="ECO:0000256" key="6">
    <source>
        <dbReference type="SAM" id="MobiDB-lite"/>
    </source>
</evidence>
<dbReference type="RefSeq" id="WP_109646737.1">
    <property type="nucleotide sequence ID" value="NZ_QGGB01000006.1"/>
</dbReference>
<keyword evidence="5" id="KW-0694">RNA-binding</keyword>
<dbReference type="PANTHER" id="PTHR30001">
    <property type="entry name" value="RIBONUCLEASE"/>
    <property type="match status" value="1"/>
</dbReference>
<dbReference type="GO" id="GO:0006364">
    <property type="term" value="P:rRNA processing"/>
    <property type="evidence" value="ECO:0007669"/>
    <property type="project" value="TreeGrafter"/>
</dbReference>
<keyword evidence="3" id="KW-0378">Hydrolase</keyword>
<keyword evidence="4" id="KW-0460">Magnesium</keyword>
<dbReference type="NCBIfam" id="TIGR00757">
    <property type="entry name" value="RNaseEG"/>
    <property type="match status" value="1"/>
</dbReference>
<sequence>MKNQIIIHSSGKQTRVALLENGELAQLFIESEDNQRTVGDIYLARVHKVMSGIRAAFIDLGMEKDAFLHFSDAGDHLGSYIKMMNGEGAISKSADKELQKFDKLSNNEKQILAGKLLRNNQNLLVQIVKEPIGSKGPRVSTDITIAGRFLVLIPMGEYIALSKKINRGRERKRLKSIVGSMLPDGFGVIVRTVAQGQDKESIEDDMRTVLKKWERILNKLESAKPPTLLYKDLDITESLIRDLFAKQYDRVLIDDYQLYKSVKSYVSQIAPKMLPSVQLYKGKDHVFDHVNIGHDVNSIFSPRVRMPSGGYLIFEQTEAMYVVDVNSGPYAAKERQEDNSLKTNLEAAREIAKQLRLRDIGGIIVVDFIDLRDDKNRKKIYDELKKEFKKDRAKTNVIGMSDFGLVQITRQRIRPSVVNSVSKVCPMCGGVGSVVSQDTIITDIESWISKFKYSTDYRAADIYVNPYLQSFLTRGPISQRLKWMWKYKVKITFVADENTSLNEFKATLAGSDLEITDVVLQGGSIDKILAAQDKQLQEIDTDENNGDTLDYYSKDDKNGDGRRNMPKRPKRPARQGN</sequence>
<dbReference type="GO" id="GO:0003723">
    <property type="term" value="F:RNA binding"/>
    <property type="evidence" value="ECO:0007669"/>
    <property type="project" value="UniProtKB-KW"/>
</dbReference>
<dbReference type="GO" id="GO:0005737">
    <property type="term" value="C:cytoplasm"/>
    <property type="evidence" value="ECO:0007669"/>
    <property type="project" value="TreeGrafter"/>
</dbReference>
<keyword evidence="2" id="KW-0479">Metal-binding</keyword>
<evidence type="ECO:0000256" key="5">
    <source>
        <dbReference type="ARBA" id="ARBA00022884"/>
    </source>
</evidence>
<dbReference type="OrthoDB" id="9804278at2"/>
<evidence type="ECO:0000313" key="9">
    <source>
        <dbReference type="Proteomes" id="UP000245533"/>
    </source>
</evidence>
<evidence type="ECO:0000256" key="1">
    <source>
        <dbReference type="ARBA" id="ARBA00001946"/>
    </source>
</evidence>
<gene>
    <name evidence="8" type="ORF">DDZ15_08890</name>
</gene>
<dbReference type="InterPro" id="IPR012340">
    <property type="entry name" value="NA-bd_OB-fold"/>
</dbReference>
<proteinExistence type="predicted"/>
<dbReference type="Gene3D" id="2.40.50.140">
    <property type="entry name" value="Nucleic acid-binding proteins"/>
    <property type="match status" value="1"/>
</dbReference>
<dbReference type="GO" id="GO:0004540">
    <property type="term" value="F:RNA nuclease activity"/>
    <property type="evidence" value="ECO:0007669"/>
    <property type="project" value="InterPro"/>
</dbReference>
<name>A0A316TVS0_9BACT</name>
<dbReference type="InterPro" id="IPR004659">
    <property type="entry name" value="RNase_E/G"/>
</dbReference>
<dbReference type="SUPFAM" id="SSF50249">
    <property type="entry name" value="Nucleic acid-binding proteins"/>
    <property type="match status" value="1"/>
</dbReference>
<evidence type="ECO:0000313" key="8">
    <source>
        <dbReference type="EMBL" id="PWN06622.1"/>
    </source>
</evidence>
<dbReference type="InterPro" id="IPR019307">
    <property type="entry name" value="RNA-bd_AU-1/RNase_E/G"/>
</dbReference>
<evidence type="ECO:0000256" key="2">
    <source>
        <dbReference type="ARBA" id="ARBA00022723"/>
    </source>
</evidence>
<reference evidence="8 9" key="1">
    <citation type="submission" date="2018-05" db="EMBL/GenBank/DDBJ databases">
        <title>Rhodohalobacter halophilus gen. nov., sp. nov., a moderately halophilic member of the family Balneolaceae.</title>
        <authorList>
            <person name="Liu Z.-W."/>
        </authorList>
    </citation>
    <scope>NUCLEOTIDE SEQUENCE [LARGE SCALE GENOMIC DNA]</scope>
    <source>
        <strain evidence="8 9">8A47</strain>
    </source>
</reference>
<organism evidence="8 9">
    <name type="scientific">Rhodohalobacter mucosus</name>
    <dbReference type="NCBI Taxonomy" id="2079485"/>
    <lineage>
        <taxon>Bacteria</taxon>
        <taxon>Pseudomonadati</taxon>
        <taxon>Balneolota</taxon>
        <taxon>Balneolia</taxon>
        <taxon>Balneolales</taxon>
        <taxon>Balneolaceae</taxon>
        <taxon>Rhodohalobacter</taxon>
    </lineage>
</organism>
<dbReference type="CDD" id="cd04453">
    <property type="entry name" value="S1_RNase_E"/>
    <property type="match status" value="1"/>
</dbReference>
<feature type="compositionally biased region" description="Basic residues" evidence="6">
    <location>
        <begin position="564"/>
        <end position="577"/>
    </location>
</feature>